<organism evidence="20 21">
    <name type="scientific">Saliterribacillus persicus</name>
    <dbReference type="NCBI Taxonomy" id="930114"/>
    <lineage>
        <taxon>Bacteria</taxon>
        <taxon>Bacillati</taxon>
        <taxon>Bacillota</taxon>
        <taxon>Bacilli</taxon>
        <taxon>Bacillales</taxon>
        <taxon>Bacillaceae</taxon>
        <taxon>Saliterribacillus</taxon>
    </lineage>
</organism>
<dbReference type="Pfam" id="PF14493">
    <property type="entry name" value="HTH_40"/>
    <property type="match status" value="1"/>
</dbReference>
<dbReference type="Pfam" id="PF00270">
    <property type="entry name" value="DEAD"/>
    <property type="match status" value="1"/>
</dbReference>
<dbReference type="InterPro" id="IPR018982">
    <property type="entry name" value="RQC_domain"/>
</dbReference>
<dbReference type="PANTHER" id="PTHR13710">
    <property type="entry name" value="DNA HELICASE RECQ FAMILY MEMBER"/>
    <property type="match status" value="1"/>
</dbReference>
<dbReference type="PROSITE" id="PS51194">
    <property type="entry name" value="HELICASE_CTER"/>
    <property type="match status" value="1"/>
</dbReference>
<proteinExistence type="inferred from homology"/>
<accession>A0A368YCV3</accession>
<evidence type="ECO:0000256" key="4">
    <source>
        <dbReference type="ARBA" id="ARBA00022723"/>
    </source>
</evidence>
<dbReference type="InterPro" id="IPR027417">
    <property type="entry name" value="P-loop_NTPase"/>
</dbReference>
<evidence type="ECO:0000256" key="6">
    <source>
        <dbReference type="ARBA" id="ARBA00022763"/>
    </source>
</evidence>
<dbReference type="SUPFAM" id="SSF52540">
    <property type="entry name" value="P-loop containing nucleoside triphosphate hydrolases"/>
    <property type="match status" value="1"/>
</dbReference>
<dbReference type="InterPro" id="IPR004589">
    <property type="entry name" value="DNA_helicase_ATP-dep_RecQ"/>
</dbReference>
<keyword evidence="5" id="KW-0547">Nucleotide-binding</keyword>
<dbReference type="FunFam" id="3.40.50.300:FF:001389">
    <property type="entry name" value="ATP-dependent DNA helicase RecQ"/>
    <property type="match status" value="1"/>
</dbReference>
<evidence type="ECO:0000256" key="12">
    <source>
        <dbReference type="ARBA" id="ARBA00023172"/>
    </source>
</evidence>
<keyword evidence="8 20" id="KW-0347">Helicase</keyword>
<evidence type="ECO:0000256" key="16">
    <source>
        <dbReference type="NCBIfam" id="TIGR01389"/>
    </source>
</evidence>
<dbReference type="InterPro" id="IPR036388">
    <property type="entry name" value="WH-like_DNA-bd_sf"/>
</dbReference>
<dbReference type="GO" id="GO:0016787">
    <property type="term" value="F:hydrolase activity"/>
    <property type="evidence" value="ECO:0007669"/>
    <property type="project" value="UniProtKB-KW"/>
</dbReference>
<dbReference type="InterPro" id="IPR036390">
    <property type="entry name" value="WH_DNA-bd_sf"/>
</dbReference>
<keyword evidence="21" id="KW-1185">Reference proteome</keyword>
<sequence length="711" mass="81273">MLTKANHYLQEYFGYDQFRQGQEEVIGYILDKKNTLAIMPTGSGKSLCYQIPGLTLPGTAVIISPLISLMKDQVDALQTLGVKASYINSSLSTAEQNERLQQLREQAYDFIFIAPERFDSNFFVHAIESIPLSFIAFDEAHCISQWGHDFRPSYRSVVQTVLSLRNKPTLVGLTATATEDVQLDIKQLLEVDDTNVVNTGFLRENLSFYIIKGQDRLKYIDRYIKNHQNEAGIIYAATRKQVDQLYQHFYKEGIPVQKYHAGLSEAERKEAQDVFIHEDIGLMIATNAFGMGIDKSNVRFVMHYALPKNIEAYYQEAGRAGRDGDPSDCILLFSGQDIVLQKYLIEQSDLEENKKTQEYQKLQAMVNYCHTDRCLQAYILDYFNDKIDVQDCGKCSNCIDDAAKVEKTKEAQMILSCVKRMGESFGAAMTAKVLKGSRDKKLLSFGFDRLTTYGLLKDQTEKEIVQFIHYLIAENYLSPGEGRFPILRLQPRALEVLKGTEKVWLKVEKVATREAEDYHVELFEALRRLRKKMADDQGVPPYVLFGDRTLKEMAKFLPESKSEMLELRGLGEKKYDQYGEAFLNEISNWKNANPGEAKESAPVQMNNAPTSSKKEPSYLTTYHLFQDLQSLEAVALQRGLAENTIIAHLFQAVKEDHPIDWSYFFNEDEEKAVLDAHSKLEEPRLKLIKEALPETFTYTLIRAVLIKNNQM</sequence>
<dbReference type="Pfam" id="PF09382">
    <property type="entry name" value="RQC"/>
    <property type="match status" value="1"/>
</dbReference>
<dbReference type="SMART" id="SM00487">
    <property type="entry name" value="DEXDc"/>
    <property type="match status" value="1"/>
</dbReference>
<dbReference type="SMART" id="SM00490">
    <property type="entry name" value="HELICc"/>
    <property type="match status" value="1"/>
</dbReference>
<dbReference type="EC" id="5.6.2.4" evidence="16"/>
<dbReference type="OrthoDB" id="9763310at2"/>
<dbReference type="Proteomes" id="UP000252585">
    <property type="component" value="Unassembled WGS sequence"/>
</dbReference>
<keyword evidence="9" id="KW-0862">Zinc</keyword>
<dbReference type="GO" id="GO:0043138">
    <property type="term" value="F:3'-5' DNA helicase activity"/>
    <property type="evidence" value="ECO:0007669"/>
    <property type="project" value="UniProtKB-EC"/>
</dbReference>
<feature type="domain" description="HRDC" evidence="17">
    <location>
        <begin position="516"/>
        <end position="596"/>
    </location>
</feature>
<feature type="domain" description="Helicase ATP-binding" evidence="18">
    <location>
        <begin position="26"/>
        <end position="195"/>
    </location>
</feature>
<reference evidence="20 21" key="1">
    <citation type="submission" date="2018-07" db="EMBL/GenBank/DDBJ databases">
        <title>Genomic Encyclopedia of Type Strains, Phase IV (KMG-IV): sequencing the most valuable type-strain genomes for metagenomic binning, comparative biology and taxonomic classification.</title>
        <authorList>
            <person name="Goeker M."/>
        </authorList>
    </citation>
    <scope>NUCLEOTIDE SEQUENCE [LARGE SCALE GENOMIC DNA]</scope>
    <source>
        <strain evidence="20 21">DSM 27696</strain>
    </source>
</reference>
<dbReference type="PROSITE" id="PS50967">
    <property type="entry name" value="HRDC"/>
    <property type="match status" value="1"/>
</dbReference>
<dbReference type="AlphaFoldDB" id="A0A368YCV3"/>
<dbReference type="SMART" id="SM00956">
    <property type="entry name" value="RQC"/>
    <property type="match status" value="1"/>
</dbReference>
<dbReference type="RefSeq" id="WP_114351431.1">
    <property type="nucleotide sequence ID" value="NZ_QPJJ01000001.1"/>
</dbReference>
<keyword evidence="6" id="KW-0227">DNA damage</keyword>
<dbReference type="GO" id="GO:0046872">
    <property type="term" value="F:metal ion binding"/>
    <property type="evidence" value="ECO:0007669"/>
    <property type="project" value="UniProtKB-KW"/>
</dbReference>
<keyword evidence="14" id="KW-0413">Isomerase</keyword>
<dbReference type="Pfam" id="PF16124">
    <property type="entry name" value="RecQ_Zn_bind"/>
    <property type="match status" value="1"/>
</dbReference>
<dbReference type="InterPro" id="IPR006293">
    <property type="entry name" value="DNA_helicase_ATP-dep_RecQ_bac"/>
</dbReference>
<dbReference type="PANTHER" id="PTHR13710:SF105">
    <property type="entry name" value="ATP-DEPENDENT DNA HELICASE Q1"/>
    <property type="match status" value="1"/>
</dbReference>
<evidence type="ECO:0000256" key="9">
    <source>
        <dbReference type="ARBA" id="ARBA00022833"/>
    </source>
</evidence>
<dbReference type="EMBL" id="QPJJ01000001">
    <property type="protein sequence ID" value="RCW77509.1"/>
    <property type="molecule type" value="Genomic_DNA"/>
</dbReference>
<dbReference type="SMART" id="SM00341">
    <property type="entry name" value="HRDC"/>
    <property type="match status" value="1"/>
</dbReference>
<keyword evidence="13" id="KW-0234">DNA repair</keyword>
<evidence type="ECO:0000256" key="11">
    <source>
        <dbReference type="ARBA" id="ARBA00023125"/>
    </source>
</evidence>
<evidence type="ECO:0000259" key="17">
    <source>
        <dbReference type="PROSITE" id="PS50967"/>
    </source>
</evidence>
<dbReference type="NCBIfam" id="TIGR00614">
    <property type="entry name" value="recQ_fam"/>
    <property type="match status" value="1"/>
</dbReference>
<gene>
    <name evidence="20" type="ORF">DFR57_101384</name>
</gene>
<keyword evidence="10" id="KW-0067">ATP-binding</keyword>
<keyword evidence="11" id="KW-0238">DNA-binding</keyword>
<comment type="similarity">
    <text evidence="3">Belongs to the helicase family. RecQ subfamily.</text>
</comment>
<dbReference type="InterPro" id="IPR010997">
    <property type="entry name" value="HRDC-like_sf"/>
</dbReference>
<dbReference type="CDD" id="cd17920">
    <property type="entry name" value="DEXHc_RecQ"/>
    <property type="match status" value="1"/>
</dbReference>
<dbReference type="GO" id="GO:0006281">
    <property type="term" value="P:DNA repair"/>
    <property type="evidence" value="ECO:0007669"/>
    <property type="project" value="UniProtKB-KW"/>
</dbReference>
<evidence type="ECO:0000256" key="1">
    <source>
        <dbReference type="ARBA" id="ARBA00001946"/>
    </source>
</evidence>
<dbReference type="InterPro" id="IPR032284">
    <property type="entry name" value="RecQ_Zn-bd"/>
</dbReference>
<evidence type="ECO:0000256" key="15">
    <source>
        <dbReference type="ARBA" id="ARBA00034617"/>
    </source>
</evidence>
<dbReference type="GO" id="GO:0006260">
    <property type="term" value="P:DNA replication"/>
    <property type="evidence" value="ECO:0007669"/>
    <property type="project" value="InterPro"/>
</dbReference>
<dbReference type="GO" id="GO:0009378">
    <property type="term" value="F:four-way junction helicase activity"/>
    <property type="evidence" value="ECO:0007669"/>
    <property type="project" value="TreeGrafter"/>
</dbReference>
<evidence type="ECO:0000256" key="7">
    <source>
        <dbReference type="ARBA" id="ARBA00022801"/>
    </source>
</evidence>
<dbReference type="NCBIfam" id="TIGR01389">
    <property type="entry name" value="recQ"/>
    <property type="match status" value="1"/>
</dbReference>
<comment type="catalytic activity">
    <reaction evidence="15">
        <text>Couples ATP hydrolysis with the unwinding of duplex DNA by translocating in the 3'-5' direction.</text>
        <dbReference type="EC" id="5.6.2.4"/>
    </reaction>
</comment>
<evidence type="ECO:0000256" key="2">
    <source>
        <dbReference type="ARBA" id="ARBA00001947"/>
    </source>
</evidence>
<evidence type="ECO:0000256" key="3">
    <source>
        <dbReference type="ARBA" id="ARBA00005446"/>
    </source>
</evidence>
<dbReference type="PROSITE" id="PS51192">
    <property type="entry name" value="HELICASE_ATP_BIND_1"/>
    <property type="match status" value="1"/>
</dbReference>
<dbReference type="SUPFAM" id="SSF47819">
    <property type="entry name" value="HRDC-like"/>
    <property type="match status" value="1"/>
</dbReference>
<dbReference type="InterPro" id="IPR044876">
    <property type="entry name" value="HRDC_dom_sf"/>
</dbReference>
<comment type="cofactor">
    <cofactor evidence="2">
        <name>Zn(2+)</name>
        <dbReference type="ChEBI" id="CHEBI:29105"/>
    </cofactor>
</comment>
<dbReference type="Gene3D" id="3.40.50.300">
    <property type="entry name" value="P-loop containing nucleotide triphosphate hydrolases"/>
    <property type="match status" value="2"/>
</dbReference>
<evidence type="ECO:0000259" key="19">
    <source>
        <dbReference type="PROSITE" id="PS51194"/>
    </source>
</evidence>
<dbReference type="Gene3D" id="1.10.10.10">
    <property type="entry name" value="Winged helix-like DNA-binding domain superfamily/Winged helix DNA-binding domain"/>
    <property type="match status" value="1"/>
</dbReference>
<dbReference type="InterPro" id="IPR014001">
    <property type="entry name" value="Helicase_ATP-bd"/>
</dbReference>
<evidence type="ECO:0000259" key="18">
    <source>
        <dbReference type="PROSITE" id="PS51192"/>
    </source>
</evidence>
<evidence type="ECO:0000313" key="20">
    <source>
        <dbReference type="EMBL" id="RCW77509.1"/>
    </source>
</evidence>
<dbReference type="GO" id="GO:0009432">
    <property type="term" value="P:SOS response"/>
    <property type="evidence" value="ECO:0007669"/>
    <property type="project" value="UniProtKB-UniRule"/>
</dbReference>
<dbReference type="Pfam" id="PF00271">
    <property type="entry name" value="Helicase_C"/>
    <property type="match status" value="1"/>
</dbReference>
<dbReference type="GO" id="GO:0005524">
    <property type="term" value="F:ATP binding"/>
    <property type="evidence" value="ECO:0007669"/>
    <property type="project" value="UniProtKB-KW"/>
</dbReference>
<keyword evidence="12" id="KW-0233">DNA recombination</keyword>
<dbReference type="Pfam" id="PF00570">
    <property type="entry name" value="HRDC"/>
    <property type="match status" value="1"/>
</dbReference>
<comment type="cofactor">
    <cofactor evidence="1">
        <name>Mg(2+)</name>
        <dbReference type="ChEBI" id="CHEBI:18420"/>
    </cofactor>
</comment>
<evidence type="ECO:0000256" key="13">
    <source>
        <dbReference type="ARBA" id="ARBA00023204"/>
    </source>
</evidence>
<dbReference type="SUPFAM" id="SSF46785">
    <property type="entry name" value="Winged helix' DNA-binding domain"/>
    <property type="match status" value="1"/>
</dbReference>
<protein>
    <recommendedName>
        <fullName evidence="16">DNA helicase RecQ</fullName>
        <ecNumber evidence="16">5.6.2.4</ecNumber>
    </recommendedName>
</protein>
<evidence type="ECO:0000256" key="14">
    <source>
        <dbReference type="ARBA" id="ARBA00023235"/>
    </source>
</evidence>
<keyword evidence="4" id="KW-0479">Metal-binding</keyword>
<evidence type="ECO:0000256" key="5">
    <source>
        <dbReference type="ARBA" id="ARBA00022741"/>
    </source>
</evidence>
<dbReference type="GO" id="GO:0006310">
    <property type="term" value="P:DNA recombination"/>
    <property type="evidence" value="ECO:0007669"/>
    <property type="project" value="UniProtKB-UniRule"/>
</dbReference>
<dbReference type="GO" id="GO:0043590">
    <property type="term" value="C:bacterial nucleoid"/>
    <property type="evidence" value="ECO:0007669"/>
    <property type="project" value="TreeGrafter"/>
</dbReference>
<dbReference type="GO" id="GO:0003677">
    <property type="term" value="F:DNA binding"/>
    <property type="evidence" value="ECO:0007669"/>
    <property type="project" value="UniProtKB-KW"/>
</dbReference>
<name>A0A368YCV3_9BACI</name>
<comment type="caution">
    <text evidence="20">The sequence shown here is derived from an EMBL/GenBank/DDBJ whole genome shotgun (WGS) entry which is preliminary data.</text>
</comment>
<feature type="domain" description="Helicase C-terminal" evidence="19">
    <location>
        <begin position="219"/>
        <end position="363"/>
    </location>
</feature>
<dbReference type="InterPro" id="IPR002121">
    <property type="entry name" value="HRDC_dom"/>
</dbReference>
<dbReference type="InterPro" id="IPR029491">
    <property type="entry name" value="Helicase_HTH"/>
</dbReference>
<dbReference type="Gene3D" id="1.10.150.80">
    <property type="entry name" value="HRDC domain"/>
    <property type="match status" value="1"/>
</dbReference>
<evidence type="ECO:0000256" key="8">
    <source>
        <dbReference type="ARBA" id="ARBA00022806"/>
    </source>
</evidence>
<dbReference type="GO" id="GO:0005737">
    <property type="term" value="C:cytoplasm"/>
    <property type="evidence" value="ECO:0007669"/>
    <property type="project" value="TreeGrafter"/>
</dbReference>
<dbReference type="InterPro" id="IPR011545">
    <property type="entry name" value="DEAD/DEAH_box_helicase_dom"/>
</dbReference>
<evidence type="ECO:0000256" key="10">
    <source>
        <dbReference type="ARBA" id="ARBA00022840"/>
    </source>
</evidence>
<keyword evidence="7" id="KW-0378">Hydrolase</keyword>
<dbReference type="InterPro" id="IPR001650">
    <property type="entry name" value="Helicase_C-like"/>
</dbReference>
<evidence type="ECO:0000313" key="21">
    <source>
        <dbReference type="Proteomes" id="UP000252585"/>
    </source>
</evidence>
<dbReference type="GO" id="GO:0030894">
    <property type="term" value="C:replisome"/>
    <property type="evidence" value="ECO:0007669"/>
    <property type="project" value="TreeGrafter"/>
</dbReference>